<sequence length="350" mass="39183">MAYTITMLSWSVVEFGQQLQARRELSNALDAIKWGTDYLIKAHREPDVLYGEVGDGVSDHACWQRPEDMTTPRTAYRIDARHRSRPSLPGVKTVPLCRRLHCFQELGPRYSFTLLNNAKRNHPGVYQNSIPVAGQFYTSSGYEDELVWAAAWLERATNNKTYTQFITRAPNTGGLQKYFSWDAKFVGAQVLIAKGVLEGKFPTRGKLGQMKGNADQYICNLIQKGKNNVPKTNGGLLWFLQGNNQKLHTRLKPKSIELHGRVRANYPKQVHHRGASIVSIKKDPRPVGCGQGYVEWFNKNAENPNVIIGAIVAGPDQGDKFNDSRQNPGQTEPSTYNNAPFVGVLARLAS</sequence>
<evidence type="ECO:0000256" key="9">
    <source>
        <dbReference type="SAM" id="MobiDB-lite"/>
    </source>
</evidence>
<proteinExistence type="inferred from homology"/>
<gene>
    <name evidence="11" type="ORF">DH2020_022339</name>
</gene>
<comment type="caution">
    <text evidence="11">The sequence shown here is derived from an EMBL/GenBank/DDBJ whole genome shotgun (WGS) entry which is preliminary data.</text>
</comment>
<name>A0ABR0WHH1_REHGL</name>
<accession>A0ABR0WHH1</accession>
<feature type="region of interest" description="Disordered" evidence="9">
    <location>
        <begin position="317"/>
        <end position="338"/>
    </location>
</feature>
<dbReference type="EC" id="3.2.1.4" evidence="3"/>
<evidence type="ECO:0000256" key="1">
    <source>
        <dbReference type="ARBA" id="ARBA00000966"/>
    </source>
</evidence>
<reference evidence="11 12" key="1">
    <citation type="journal article" date="2021" name="Comput. Struct. Biotechnol. J.">
        <title>De novo genome assembly of the potent medicinal plant Rehmannia glutinosa using nanopore technology.</title>
        <authorList>
            <person name="Ma L."/>
            <person name="Dong C."/>
            <person name="Song C."/>
            <person name="Wang X."/>
            <person name="Zheng X."/>
            <person name="Niu Y."/>
            <person name="Chen S."/>
            <person name="Feng W."/>
        </authorList>
    </citation>
    <scope>NUCLEOTIDE SEQUENCE [LARGE SCALE GENOMIC DNA]</scope>
    <source>
        <strain evidence="11">DH-2019</strain>
    </source>
</reference>
<dbReference type="PANTHER" id="PTHR22298">
    <property type="entry name" value="ENDO-1,4-BETA-GLUCANASE"/>
    <property type="match status" value="1"/>
</dbReference>
<feature type="domain" description="Glycoside hydrolase family 9" evidence="10">
    <location>
        <begin position="264"/>
        <end position="345"/>
    </location>
</feature>
<comment type="similarity">
    <text evidence="2">Belongs to the glycosyl hydrolase 9 (cellulase E) family.</text>
</comment>
<dbReference type="EMBL" id="JABTTQ020000012">
    <property type="protein sequence ID" value="KAK6145519.1"/>
    <property type="molecule type" value="Genomic_DNA"/>
</dbReference>
<evidence type="ECO:0000313" key="12">
    <source>
        <dbReference type="Proteomes" id="UP001318860"/>
    </source>
</evidence>
<evidence type="ECO:0000256" key="6">
    <source>
        <dbReference type="ARBA" id="ARBA00023277"/>
    </source>
</evidence>
<evidence type="ECO:0000256" key="3">
    <source>
        <dbReference type="ARBA" id="ARBA00012601"/>
    </source>
</evidence>
<evidence type="ECO:0000256" key="7">
    <source>
        <dbReference type="ARBA" id="ARBA00023295"/>
    </source>
</evidence>
<dbReference type="InterPro" id="IPR012341">
    <property type="entry name" value="6hp_glycosidase-like_sf"/>
</dbReference>
<evidence type="ECO:0000256" key="4">
    <source>
        <dbReference type="ARBA" id="ARBA00022801"/>
    </source>
</evidence>
<feature type="compositionally biased region" description="Polar residues" evidence="9">
    <location>
        <begin position="324"/>
        <end position="338"/>
    </location>
</feature>
<dbReference type="Pfam" id="PF00759">
    <property type="entry name" value="Glyco_hydro_9"/>
    <property type="match status" value="2"/>
</dbReference>
<dbReference type="Gene3D" id="1.50.10.10">
    <property type="match status" value="2"/>
</dbReference>
<evidence type="ECO:0000256" key="8">
    <source>
        <dbReference type="ARBA" id="ARBA00023326"/>
    </source>
</evidence>
<keyword evidence="4" id="KW-0378">Hydrolase</keyword>
<evidence type="ECO:0000313" key="11">
    <source>
        <dbReference type="EMBL" id="KAK6145519.1"/>
    </source>
</evidence>
<keyword evidence="6" id="KW-0119">Carbohydrate metabolism</keyword>
<dbReference type="InterPro" id="IPR008928">
    <property type="entry name" value="6-hairpin_glycosidase_sf"/>
</dbReference>
<evidence type="ECO:0000256" key="5">
    <source>
        <dbReference type="ARBA" id="ARBA00023001"/>
    </source>
</evidence>
<dbReference type="SUPFAM" id="SSF48208">
    <property type="entry name" value="Six-hairpin glycosidases"/>
    <property type="match status" value="1"/>
</dbReference>
<feature type="domain" description="Glycoside hydrolase family 9" evidence="10">
    <location>
        <begin position="1"/>
        <end position="244"/>
    </location>
</feature>
<dbReference type="InterPro" id="IPR001701">
    <property type="entry name" value="Glyco_hydro_9"/>
</dbReference>
<keyword evidence="5" id="KW-0136">Cellulose degradation</keyword>
<organism evidence="11 12">
    <name type="scientific">Rehmannia glutinosa</name>
    <name type="common">Chinese foxglove</name>
    <dbReference type="NCBI Taxonomy" id="99300"/>
    <lineage>
        <taxon>Eukaryota</taxon>
        <taxon>Viridiplantae</taxon>
        <taxon>Streptophyta</taxon>
        <taxon>Embryophyta</taxon>
        <taxon>Tracheophyta</taxon>
        <taxon>Spermatophyta</taxon>
        <taxon>Magnoliopsida</taxon>
        <taxon>eudicotyledons</taxon>
        <taxon>Gunneridae</taxon>
        <taxon>Pentapetalae</taxon>
        <taxon>asterids</taxon>
        <taxon>lamiids</taxon>
        <taxon>Lamiales</taxon>
        <taxon>Orobanchaceae</taxon>
        <taxon>Rehmannieae</taxon>
        <taxon>Rehmannia</taxon>
    </lineage>
</organism>
<keyword evidence="7" id="KW-0326">Glycosidase</keyword>
<dbReference type="Proteomes" id="UP001318860">
    <property type="component" value="Unassembled WGS sequence"/>
</dbReference>
<keyword evidence="8" id="KW-0624">Polysaccharide degradation</keyword>
<evidence type="ECO:0000256" key="2">
    <source>
        <dbReference type="ARBA" id="ARBA00007072"/>
    </source>
</evidence>
<evidence type="ECO:0000259" key="10">
    <source>
        <dbReference type="Pfam" id="PF00759"/>
    </source>
</evidence>
<comment type="catalytic activity">
    <reaction evidence="1">
        <text>Endohydrolysis of (1-&gt;4)-beta-D-glucosidic linkages in cellulose, lichenin and cereal beta-D-glucans.</text>
        <dbReference type="EC" id="3.2.1.4"/>
    </reaction>
</comment>
<keyword evidence="12" id="KW-1185">Reference proteome</keyword>
<protein>
    <recommendedName>
        <fullName evidence="3">cellulase</fullName>
        <ecNumber evidence="3">3.2.1.4</ecNumber>
    </recommendedName>
</protein>